<organism evidence="2 3">
    <name type="scientific">Aphanomyces stellatus</name>
    <dbReference type="NCBI Taxonomy" id="120398"/>
    <lineage>
        <taxon>Eukaryota</taxon>
        <taxon>Sar</taxon>
        <taxon>Stramenopiles</taxon>
        <taxon>Oomycota</taxon>
        <taxon>Saprolegniomycetes</taxon>
        <taxon>Saprolegniales</taxon>
        <taxon>Verrucalvaceae</taxon>
        <taxon>Aphanomyces</taxon>
    </lineage>
</organism>
<evidence type="ECO:0000313" key="1">
    <source>
        <dbReference type="EMBL" id="KAF0719809.1"/>
    </source>
</evidence>
<dbReference type="AlphaFoldDB" id="A0A485K3G0"/>
<reference evidence="2 3" key="1">
    <citation type="submission" date="2019-03" db="EMBL/GenBank/DDBJ databases">
        <authorList>
            <person name="Gaulin E."/>
            <person name="Dumas B."/>
        </authorList>
    </citation>
    <scope>NUCLEOTIDE SEQUENCE [LARGE SCALE GENOMIC DNA]</scope>
    <source>
        <strain evidence="2">CBS 568.67</strain>
    </source>
</reference>
<proteinExistence type="predicted"/>
<protein>
    <submittedName>
        <fullName evidence="2">Aste57867_776 protein</fullName>
    </submittedName>
</protein>
<gene>
    <name evidence="2" type="primary">Aste57867_776</name>
    <name evidence="1" type="ORF">As57867_000775</name>
    <name evidence="2" type="ORF">ASTE57867_776</name>
</gene>
<dbReference type="EMBL" id="CAADRA010000047">
    <property type="protein sequence ID" value="VFT78000.1"/>
    <property type="molecule type" value="Genomic_DNA"/>
</dbReference>
<dbReference type="EMBL" id="VJMH01000047">
    <property type="protein sequence ID" value="KAF0719809.1"/>
    <property type="molecule type" value="Genomic_DNA"/>
</dbReference>
<dbReference type="CDD" id="cd14686">
    <property type="entry name" value="bZIP"/>
    <property type="match status" value="1"/>
</dbReference>
<evidence type="ECO:0000313" key="2">
    <source>
        <dbReference type="EMBL" id="VFT78000.1"/>
    </source>
</evidence>
<evidence type="ECO:0000313" key="3">
    <source>
        <dbReference type="Proteomes" id="UP000332933"/>
    </source>
</evidence>
<sequence length="362" mass="41187">MPVAGDADDVDAKRRAEAHRQRKIRLQKKARTEFLEAMVLRLQGELQQLQDEVRSRDTTALLQAIDDAENASLREEVARQSKLADALHKWVVSHLPCPRAMSTQTSWRESTLMADPIARRHGLEWLSQRAYHNAISTFPRHPFGSSVADDVRTVLHTAPDADGDNRLGVTAMEVHAQGTFFANFKAFGRMLWAMLDTHSFTNSLIASSFQVVDKAHDDLVYSCSGDYRTGLRTHRVLAYFDDPTRVVITFSFLAHDECVPIRDSEMRTNGSAWIVLERVTDEITLLRHSVVYLQSVTKHGKSSLHHLGRMFGRNETEILHREAFIQEMRAAADEHYVRGYKTTFQKLQTFLDDELQPFANAA</sequence>
<reference evidence="1" key="2">
    <citation type="submission" date="2019-06" db="EMBL/GenBank/DDBJ databases">
        <title>Genomics analysis of Aphanomyces spp. identifies a new class of oomycete effector associated with host adaptation.</title>
        <authorList>
            <person name="Gaulin E."/>
        </authorList>
    </citation>
    <scope>NUCLEOTIDE SEQUENCE</scope>
    <source>
        <strain evidence="1">CBS 578.67</strain>
    </source>
</reference>
<dbReference type="Proteomes" id="UP000332933">
    <property type="component" value="Unassembled WGS sequence"/>
</dbReference>
<accession>A0A485K3G0</accession>
<name>A0A485K3G0_9STRA</name>
<keyword evidence="3" id="KW-1185">Reference proteome</keyword>